<sequence length="35" mass="3761">MAIADAAASKIQLTFMHPPMAIVDLGDTLARLKYS</sequence>
<keyword evidence="2" id="KW-1185">Reference proteome</keyword>
<reference evidence="1 2" key="1">
    <citation type="submission" date="2020-08" db="EMBL/GenBank/DDBJ databases">
        <title>Genomic Encyclopedia of Type Strains, Phase IV (KMG-IV): sequencing the most valuable type-strain genomes for metagenomic binning, comparative biology and taxonomic classification.</title>
        <authorList>
            <person name="Goeker M."/>
        </authorList>
    </citation>
    <scope>NUCLEOTIDE SEQUENCE [LARGE SCALE GENOMIC DNA]</scope>
    <source>
        <strain evidence="1 2">DSM 19512</strain>
    </source>
</reference>
<proteinExistence type="predicted"/>
<name>A0A7W6AED4_9SPHN</name>
<comment type="caution">
    <text evidence="1">The sequence shown here is derived from an EMBL/GenBank/DDBJ whole genome shotgun (WGS) entry which is preliminary data.</text>
</comment>
<dbReference type="EMBL" id="JACIDH010000004">
    <property type="protein sequence ID" value="MBB3879056.1"/>
    <property type="molecule type" value="Genomic_DNA"/>
</dbReference>
<dbReference type="Proteomes" id="UP000538670">
    <property type="component" value="Unassembled WGS sequence"/>
</dbReference>
<dbReference type="AlphaFoldDB" id="A0A7W6AED4"/>
<evidence type="ECO:0000313" key="1">
    <source>
        <dbReference type="EMBL" id="MBB3879056.1"/>
    </source>
</evidence>
<gene>
    <name evidence="1" type="ORF">GGR48_001479</name>
</gene>
<accession>A0A7W6AED4</accession>
<organism evidence="1 2">
    <name type="scientific">Sphingomonas pseudosanguinis</name>
    <dbReference type="NCBI Taxonomy" id="413712"/>
    <lineage>
        <taxon>Bacteria</taxon>
        <taxon>Pseudomonadati</taxon>
        <taxon>Pseudomonadota</taxon>
        <taxon>Alphaproteobacteria</taxon>
        <taxon>Sphingomonadales</taxon>
        <taxon>Sphingomonadaceae</taxon>
        <taxon>Sphingomonas</taxon>
    </lineage>
</organism>
<protein>
    <submittedName>
        <fullName evidence="1">Uncharacterized protein</fullName>
    </submittedName>
</protein>
<evidence type="ECO:0000313" key="2">
    <source>
        <dbReference type="Proteomes" id="UP000538670"/>
    </source>
</evidence>